<organism evidence="1 2">
    <name type="scientific">Paractinoplanes aksuensis</name>
    <dbReference type="NCBI Taxonomy" id="2939490"/>
    <lineage>
        <taxon>Bacteria</taxon>
        <taxon>Bacillati</taxon>
        <taxon>Actinomycetota</taxon>
        <taxon>Actinomycetes</taxon>
        <taxon>Micromonosporales</taxon>
        <taxon>Micromonosporaceae</taxon>
        <taxon>Paractinoplanes</taxon>
    </lineage>
</organism>
<gene>
    <name evidence="1" type="ORF">M1L60_33690</name>
</gene>
<evidence type="ECO:0000313" key="2">
    <source>
        <dbReference type="Proteomes" id="UP001523369"/>
    </source>
</evidence>
<sequence length="343" mass="36248">MTDTFPALPARCHDLLLRLAGAVPDDVLTAARTHLAHHRFAEAAQAVRDAVAGGAAPISAADRELLEDLSSGDVPAAGPDAPSEDADLTTAVLEFSPELPDAEGTTAVMLDLSGQPDQLDEIDGVVVSAVGQIPGSTALWRAWRWGAPGQPSSEPVRVYLLLTDDAAGRPDACDRAQSALATAGVADPQVEVFHDGTALPPYQRQALGRSALLWTTGGSAPVNIARVFDSYHDVTGGSFAADRPTLAGAELEQVALYLESGSVLLATGTLDPDPFDEGLGPIVPVTVRTDGQWVWNDAVVYFLRTYAISPDAELLEHIRTRRYRIAEPGLVAEHRALAALFRP</sequence>
<protein>
    <submittedName>
        <fullName evidence="1">Uncharacterized protein</fullName>
    </submittedName>
</protein>
<name>A0ABT1DXG5_9ACTN</name>
<accession>A0ABT1DXG5</accession>
<proteinExistence type="predicted"/>
<dbReference type="RefSeq" id="WP_253241612.1">
    <property type="nucleotide sequence ID" value="NZ_JAMYJR010000038.1"/>
</dbReference>
<comment type="caution">
    <text evidence="1">The sequence shown here is derived from an EMBL/GenBank/DDBJ whole genome shotgun (WGS) entry which is preliminary data.</text>
</comment>
<dbReference type="EMBL" id="JAMYJR010000038">
    <property type="protein sequence ID" value="MCO8275549.1"/>
    <property type="molecule type" value="Genomic_DNA"/>
</dbReference>
<evidence type="ECO:0000313" key="1">
    <source>
        <dbReference type="EMBL" id="MCO8275549.1"/>
    </source>
</evidence>
<reference evidence="1 2" key="1">
    <citation type="submission" date="2022-06" db="EMBL/GenBank/DDBJ databases">
        <title>New Species of the Genus Actinoplanes, ActinopZanes ferrugineus.</title>
        <authorList>
            <person name="Ding P."/>
        </authorList>
    </citation>
    <scope>NUCLEOTIDE SEQUENCE [LARGE SCALE GENOMIC DNA]</scope>
    <source>
        <strain evidence="1 2">TRM88003</strain>
    </source>
</reference>
<keyword evidence="2" id="KW-1185">Reference proteome</keyword>
<dbReference type="Proteomes" id="UP001523369">
    <property type="component" value="Unassembled WGS sequence"/>
</dbReference>